<evidence type="ECO:0000313" key="2">
    <source>
        <dbReference type="Proteomes" id="UP000287519"/>
    </source>
</evidence>
<dbReference type="Gene3D" id="3.30.420.10">
    <property type="entry name" value="Ribonuclease H-like superfamily/Ribonuclease H"/>
    <property type="match status" value="1"/>
</dbReference>
<accession>A0A402CFV4</accession>
<dbReference type="AlphaFoldDB" id="A0A402CFV4"/>
<dbReference type="InterPro" id="IPR012337">
    <property type="entry name" value="RNaseH-like_sf"/>
</dbReference>
<reference evidence="1 2" key="1">
    <citation type="submission" date="2018-11" db="EMBL/GenBank/DDBJ databases">
        <title>Microbial catabolism of amino acid.</title>
        <authorList>
            <person name="Hibi M."/>
            <person name="Ogawa J."/>
        </authorList>
    </citation>
    <scope>NUCLEOTIDE SEQUENCE [LARGE SCALE GENOMIC DNA]</scope>
    <source>
        <strain evidence="1 2">C31-06</strain>
    </source>
</reference>
<dbReference type="EMBL" id="BHYM01000058">
    <property type="protein sequence ID" value="GCE42501.1"/>
    <property type="molecule type" value="Genomic_DNA"/>
</dbReference>
<sequence>MSERPWGIDRAERLTIDSALVYEYSLRELCAELGITEKFIKPCRPWQNGRVE</sequence>
<comment type="caution">
    <text evidence="1">The sequence shown here is derived from an EMBL/GenBank/DDBJ whole genome shotgun (WGS) entry which is preliminary data.</text>
</comment>
<evidence type="ECO:0000313" key="1">
    <source>
        <dbReference type="EMBL" id="GCE42501.1"/>
    </source>
</evidence>
<proteinExistence type="predicted"/>
<dbReference type="InterPro" id="IPR036397">
    <property type="entry name" value="RNaseH_sf"/>
</dbReference>
<name>A0A402CFV4_RHOWR</name>
<dbReference type="Proteomes" id="UP000287519">
    <property type="component" value="Unassembled WGS sequence"/>
</dbReference>
<dbReference type="SUPFAM" id="SSF53098">
    <property type="entry name" value="Ribonuclease H-like"/>
    <property type="match status" value="1"/>
</dbReference>
<evidence type="ECO:0008006" key="3">
    <source>
        <dbReference type="Google" id="ProtNLM"/>
    </source>
</evidence>
<dbReference type="GO" id="GO:0003676">
    <property type="term" value="F:nucleic acid binding"/>
    <property type="evidence" value="ECO:0007669"/>
    <property type="project" value="InterPro"/>
</dbReference>
<organism evidence="1 2">
    <name type="scientific">Rhodococcus wratislaviensis</name>
    <name type="common">Tsukamurella wratislaviensis</name>
    <dbReference type="NCBI Taxonomy" id="44752"/>
    <lineage>
        <taxon>Bacteria</taxon>
        <taxon>Bacillati</taxon>
        <taxon>Actinomycetota</taxon>
        <taxon>Actinomycetes</taxon>
        <taxon>Mycobacteriales</taxon>
        <taxon>Nocardiaceae</taxon>
        <taxon>Rhodococcus</taxon>
    </lineage>
</organism>
<gene>
    <name evidence="1" type="ORF">Rhow_006440</name>
</gene>
<keyword evidence="2" id="KW-1185">Reference proteome</keyword>
<protein>
    <recommendedName>
        <fullName evidence="3">Mobile element protein</fullName>
    </recommendedName>
</protein>